<protein>
    <submittedName>
        <fullName evidence="2">Glutaredoxin family protein</fullName>
    </submittedName>
</protein>
<keyword evidence="3" id="KW-1185">Reference proteome</keyword>
<dbReference type="EMBL" id="NOJZ02000043">
    <property type="protein sequence ID" value="RDY22524.1"/>
    <property type="molecule type" value="Genomic_DNA"/>
</dbReference>
<dbReference type="InterPro" id="IPR051548">
    <property type="entry name" value="Grx-like_ET"/>
</dbReference>
<dbReference type="Gene3D" id="3.40.30.10">
    <property type="entry name" value="Glutaredoxin"/>
    <property type="match status" value="1"/>
</dbReference>
<dbReference type="RefSeq" id="WP_095406484.1">
    <property type="nucleotide sequence ID" value="NZ_NOJZ02000043.1"/>
</dbReference>
<dbReference type="PANTHER" id="PTHR34386">
    <property type="entry name" value="GLUTAREDOXIN"/>
    <property type="match status" value="1"/>
</dbReference>
<name>A0A371IPW8_9FIRM</name>
<evidence type="ECO:0000259" key="1">
    <source>
        <dbReference type="PROSITE" id="PS50404"/>
    </source>
</evidence>
<dbReference type="InterPro" id="IPR002109">
    <property type="entry name" value="Glutaredoxin"/>
</dbReference>
<dbReference type="PROSITE" id="PS51354">
    <property type="entry name" value="GLUTAREDOXIN_2"/>
    <property type="match status" value="1"/>
</dbReference>
<comment type="caution">
    <text evidence="2">The sequence shown here is derived from an EMBL/GenBank/DDBJ whole genome shotgun (WGS) entry which is preliminary data.</text>
</comment>
<dbReference type="AlphaFoldDB" id="A0A371IPW8"/>
<evidence type="ECO:0000313" key="3">
    <source>
        <dbReference type="Proteomes" id="UP000243494"/>
    </source>
</evidence>
<dbReference type="PROSITE" id="PS50404">
    <property type="entry name" value="GST_NTER"/>
    <property type="match status" value="1"/>
</dbReference>
<reference evidence="2 3" key="1">
    <citation type="journal article" date="2017" name="Genome Announc.">
        <title>Draft Genome Sequence of Romboutsia maritimum sp. nov. Strain CCRI-22766(T), Isolated from Coastal Estuarine Mud.</title>
        <authorList>
            <person name="Maheux A.F."/>
            <person name="Boudreau D.K."/>
            <person name="Berube E."/>
            <person name="Boissinot M."/>
            <person name="Raymond F."/>
            <person name="Brodeur S."/>
            <person name="Corbeil J."/>
            <person name="Brightwell G."/>
            <person name="Broda D."/>
            <person name="Omar R.F."/>
            <person name="Bergeron M.G."/>
        </authorList>
    </citation>
    <scope>NUCLEOTIDE SEQUENCE [LARGE SCALE GENOMIC DNA]</scope>
    <source>
        <strain evidence="2 3">CCRI-22766</strain>
    </source>
</reference>
<gene>
    <name evidence="2" type="ORF">CHF27_012915</name>
</gene>
<sequence length="76" mass="8940">MNNIEIYTSDTCINCIKVKEYFKENEINFTEKNISKNSEQRKELIKMGYMSVPVLIINGEHVLGFDLKRINELLNK</sequence>
<proteinExistence type="predicted"/>
<accession>A0A371IPW8</accession>
<dbReference type="InterPro" id="IPR036249">
    <property type="entry name" value="Thioredoxin-like_sf"/>
</dbReference>
<dbReference type="PANTHER" id="PTHR34386:SF1">
    <property type="entry name" value="GLUTAREDOXIN-LIKE PROTEIN NRDH"/>
    <property type="match status" value="1"/>
</dbReference>
<dbReference type="CDD" id="cd02976">
    <property type="entry name" value="NrdH"/>
    <property type="match status" value="1"/>
</dbReference>
<evidence type="ECO:0000313" key="2">
    <source>
        <dbReference type="EMBL" id="RDY22524.1"/>
    </source>
</evidence>
<dbReference type="OrthoDB" id="9795531at2"/>
<feature type="domain" description="GST N-terminal" evidence="1">
    <location>
        <begin position="2"/>
        <end position="76"/>
    </location>
</feature>
<dbReference type="GO" id="GO:0045454">
    <property type="term" value="P:cell redox homeostasis"/>
    <property type="evidence" value="ECO:0007669"/>
    <property type="project" value="TreeGrafter"/>
</dbReference>
<dbReference type="Pfam" id="PF00462">
    <property type="entry name" value="Glutaredoxin"/>
    <property type="match status" value="1"/>
</dbReference>
<dbReference type="Proteomes" id="UP000243494">
    <property type="component" value="Unassembled WGS sequence"/>
</dbReference>
<dbReference type="InterPro" id="IPR004045">
    <property type="entry name" value="Glutathione_S-Trfase_N"/>
</dbReference>
<organism evidence="2 3">
    <name type="scientific">Romboutsia maritimum</name>
    <dbReference type="NCBI Taxonomy" id="2020948"/>
    <lineage>
        <taxon>Bacteria</taxon>
        <taxon>Bacillati</taxon>
        <taxon>Bacillota</taxon>
        <taxon>Clostridia</taxon>
        <taxon>Peptostreptococcales</taxon>
        <taxon>Peptostreptococcaceae</taxon>
        <taxon>Romboutsia</taxon>
    </lineage>
</organism>
<dbReference type="GO" id="GO:0009055">
    <property type="term" value="F:electron transfer activity"/>
    <property type="evidence" value="ECO:0007669"/>
    <property type="project" value="TreeGrafter"/>
</dbReference>
<dbReference type="SUPFAM" id="SSF52833">
    <property type="entry name" value="Thioredoxin-like"/>
    <property type="match status" value="1"/>
</dbReference>